<dbReference type="InterPro" id="IPR046350">
    <property type="entry name" value="Cystatin_sf"/>
</dbReference>
<evidence type="ECO:0000313" key="8">
    <source>
        <dbReference type="EMBL" id="DBA26126.1"/>
    </source>
</evidence>
<feature type="compositionally biased region" description="Low complexity" evidence="5">
    <location>
        <begin position="244"/>
        <end position="260"/>
    </location>
</feature>
<feature type="domain" description="Cystatin LXN-type" evidence="7">
    <location>
        <begin position="142"/>
        <end position="245"/>
    </location>
</feature>
<feature type="region of interest" description="Disordered" evidence="5">
    <location>
        <begin position="236"/>
        <end position="260"/>
    </location>
</feature>
<keyword evidence="2 4" id="KW-0646">Protease inhibitor</keyword>
<feature type="signal peptide" evidence="6">
    <location>
        <begin position="1"/>
        <end position="17"/>
    </location>
</feature>
<gene>
    <name evidence="8" type="ORF">GDO54_010424</name>
</gene>
<evidence type="ECO:0000256" key="2">
    <source>
        <dbReference type="ARBA" id="ARBA00022690"/>
    </source>
</evidence>
<dbReference type="PANTHER" id="PTHR28591:SF2">
    <property type="entry name" value="RETINOIC ACID RECEPTOR RESPONDER PROTEIN 1"/>
    <property type="match status" value="1"/>
</dbReference>
<keyword evidence="9" id="KW-1185">Reference proteome</keyword>
<evidence type="ECO:0000256" key="5">
    <source>
        <dbReference type="SAM" id="MobiDB-lite"/>
    </source>
</evidence>
<accession>A0AAV3A9U8</accession>
<dbReference type="InterPro" id="IPR009684">
    <property type="entry name" value="Latexin"/>
</dbReference>
<dbReference type="Gene3D" id="3.10.450.10">
    <property type="match status" value="2"/>
</dbReference>
<name>A0AAV3A9U8_PYXAD</name>
<dbReference type="SUPFAM" id="SSF54403">
    <property type="entry name" value="Cystatin/monellin"/>
    <property type="match status" value="2"/>
</dbReference>
<dbReference type="PANTHER" id="PTHR28591">
    <property type="entry name" value="LATEXIN"/>
    <property type="match status" value="1"/>
</dbReference>
<dbReference type="Pfam" id="PF06907">
    <property type="entry name" value="LXN"/>
    <property type="match status" value="1"/>
</dbReference>
<sequence>MMKILCLLALLPFTIQAAPSRSQIPSEIPTNSRLARHAAKLALEYLIYQSGSPHQLLEVTDVKRATLLEFPFVGHKYYVEFSAQVFETMENIGLCSASVFFLDKKPRPSISLNCSSTKVQKQARDDDYEFYKMMKAQTSPLTGENIPDSYGNIEPQFEPVWKLAILGSSYVILDKSTEEHEYTMAQIRSVRQIPRKDNFIAFSFDIFLYQRPSEEMVPCNLHVVWAPGRPPKVDHSCQDYTENGSGSKAEEGSASLGNFK</sequence>
<comment type="similarity">
    <text evidence="1 4">Belongs to the protease inhibitor I47 (latexin) family.</text>
</comment>
<evidence type="ECO:0000313" key="9">
    <source>
        <dbReference type="Proteomes" id="UP001181693"/>
    </source>
</evidence>
<comment type="caution">
    <text evidence="8">The sequence shown here is derived from an EMBL/GenBank/DDBJ whole genome shotgun (WGS) entry which is preliminary data.</text>
</comment>
<dbReference type="EMBL" id="DYDO01000004">
    <property type="protein sequence ID" value="DBA26126.1"/>
    <property type="molecule type" value="Genomic_DNA"/>
</dbReference>
<dbReference type="Proteomes" id="UP001181693">
    <property type="component" value="Unassembled WGS sequence"/>
</dbReference>
<evidence type="ECO:0000256" key="4">
    <source>
        <dbReference type="PROSITE-ProRule" id="PRU01377"/>
    </source>
</evidence>
<keyword evidence="3" id="KW-0677">Repeat</keyword>
<evidence type="ECO:0000256" key="3">
    <source>
        <dbReference type="ARBA" id="ARBA00022737"/>
    </source>
</evidence>
<dbReference type="AlphaFoldDB" id="A0AAV3A9U8"/>
<dbReference type="PROSITE" id="PS52033">
    <property type="entry name" value="CYSTATIN_LXN"/>
    <property type="match status" value="2"/>
</dbReference>
<organism evidence="8 9">
    <name type="scientific">Pyxicephalus adspersus</name>
    <name type="common">African bullfrog</name>
    <dbReference type="NCBI Taxonomy" id="30357"/>
    <lineage>
        <taxon>Eukaryota</taxon>
        <taxon>Metazoa</taxon>
        <taxon>Chordata</taxon>
        <taxon>Craniata</taxon>
        <taxon>Vertebrata</taxon>
        <taxon>Euteleostomi</taxon>
        <taxon>Amphibia</taxon>
        <taxon>Batrachia</taxon>
        <taxon>Anura</taxon>
        <taxon>Neobatrachia</taxon>
        <taxon>Ranoidea</taxon>
        <taxon>Pyxicephalidae</taxon>
        <taxon>Pyxicephalinae</taxon>
        <taxon>Pyxicephalus</taxon>
    </lineage>
</organism>
<dbReference type="InterPro" id="IPR049897">
    <property type="entry name" value="CYSTATIN_LXN"/>
</dbReference>
<evidence type="ECO:0000256" key="6">
    <source>
        <dbReference type="SAM" id="SignalP"/>
    </source>
</evidence>
<protein>
    <recommendedName>
        <fullName evidence="7">Cystatin LXN-type domain-containing protein</fullName>
    </recommendedName>
</protein>
<keyword evidence="6" id="KW-0732">Signal</keyword>
<proteinExistence type="inferred from homology"/>
<feature type="domain" description="Cystatin LXN-type" evidence="7">
    <location>
        <begin position="20"/>
        <end position="122"/>
    </location>
</feature>
<dbReference type="GO" id="GO:0005615">
    <property type="term" value="C:extracellular space"/>
    <property type="evidence" value="ECO:0007669"/>
    <property type="project" value="TreeGrafter"/>
</dbReference>
<evidence type="ECO:0000259" key="7">
    <source>
        <dbReference type="PROSITE" id="PS52033"/>
    </source>
</evidence>
<reference evidence="8" key="1">
    <citation type="thesis" date="2020" institute="ProQuest LLC" country="789 East Eisenhower Parkway, Ann Arbor, MI, USA">
        <title>Comparative Genomics and Chromosome Evolution.</title>
        <authorList>
            <person name="Mudd A.B."/>
        </authorList>
    </citation>
    <scope>NUCLEOTIDE SEQUENCE</scope>
    <source>
        <strain evidence="8">1538</strain>
        <tissue evidence="8">Blood</tissue>
    </source>
</reference>
<feature type="chain" id="PRO_5043707882" description="Cystatin LXN-type domain-containing protein" evidence="6">
    <location>
        <begin position="18"/>
        <end position="260"/>
    </location>
</feature>
<dbReference type="GO" id="GO:0008191">
    <property type="term" value="F:metalloendopeptidase inhibitor activity"/>
    <property type="evidence" value="ECO:0007669"/>
    <property type="project" value="UniProtKB-UniRule"/>
</dbReference>
<evidence type="ECO:0000256" key="1">
    <source>
        <dbReference type="ARBA" id="ARBA00010083"/>
    </source>
</evidence>